<name>A0AB39RDW2_9ACTN</name>
<dbReference type="EMBL" id="CP163443">
    <property type="protein sequence ID" value="XDQ51124.1"/>
    <property type="molecule type" value="Genomic_DNA"/>
</dbReference>
<dbReference type="RefSeq" id="WP_369244463.1">
    <property type="nucleotide sequence ID" value="NZ_CP163443.1"/>
</dbReference>
<gene>
    <name evidence="2" type="ORF">AB5J53_05305</name>
</gene>
<feature type="signal peptide" evidence="1">
    <location>
        <begin position="1"/>
        <end position="32"/>
    </location>
</feature>
<evidence type="ECO:0000313" key="2">
    <source>
        <dbReference type="EMBL" id="XDQ51124.1"/>
    </source>
</evidence>
<sequence>MMGALSMKRRKVAVALAGAMLTVFTWATDAQAQPPPRPVSGYQVVTSTQTQPGSSLSDIQVPCPGTKHVLGGGYDISPTTAQLGLLSVTTSAPNTNGTAWHVRIYNGDDVPITMDLFAICANTAP</sequence>
<evidence type="ECO:0000256" key="1">
    <source>
        <dbReference type="SAM" id="SignalP"/>
    </source>
</evidence>
<feature type="chain" id="PRO_5044282740" description="Secreted protein" evidence="1">
    <location>
        <begin position="33"/>
        <end position="125"/>
    </location>
</feature>
<protein>
    <recommendedName>
        <fullName evidence="3">Secreted protein</fullName>
    </recommendedName>
</protein>
<organism evidence="2">
    <name type="scientific">Streptomyces sp. R41</name>
    <dbReference type="NCBI Taxonomy" id="3238632"/>
    <lineage>
        <taxon>Bacteria</taxon>
        <taxon>Bacillati</taxon>
        <taxon>Actinomycetota</taxon>
        <taxon>Actinomycetes</taxon>
        <taxon>Kitasatosporales</taxon>
        <taxon>Streptomycetaceae</taxon>
        <taxon>Streptomyces</taxon>
    </lineage>
</organism>
<proteinExistence type="predicted"/>
<evidence type="ECO:0008006" key="3">
    <source>
        <dbReference type="Google" id="ProtNLM"/>
    </source>
</evidence>
<dbReference type="AlphaFoldDB" id="A0AB39RDW2"/>
<accession>A0AB39RDW2</accession>
<reference evidence="2" key="1">
    <citation type="submission" date="2024-07" db="EMBL/GenBank/DDBJ databases">
        <authorList>
            <person name="Yu S.T."/>
        </authorList>
    </citation>
    <scope>NUCLEOTIDE SEQUENCE</scope>
    <source>
        <strain evidence="2">R41</strain>
    </source>
</reference>
<keyword evidence="1" id="KW-0732">Signal</keyword>